<evidence type="ECO:0008006" key="3">
    <source>
        <dbReference type="Google" id="ProtNLM"/>
    </source>
</evidence>
<dbReference type="RefSeq" id="WP_102589135.1">
    <property type="nucleotide sequence ID" value="NZ_BNAE01000001.1"/>
</dbReference>
<comment type="caution">
    <text evidence="1">The sequence shown here is derived from an EMBL/GenBank/DDBJ whole genome shotgun (WGS) entry which is preliminary data.</text>
</comment>
<sequence>MRKERLIVPVVVGLTVIWAAAQLFASLLFERELARALDDLEARGELVVERDEVEPGWLTSTGVIRMSPLLGDAWQLELTYEARHGVLSTRIEGEARPLFGPMQVRLFGDVLSSRPPYWHARYHTIGGTLEGNIQLAPFIASQSIADQGQRELDFQGGRLTFGGEYGDWQLRMQLSPWRLSDGEVALEAGPISLDSRYAYIDDAYHFTQHDLLRIESLGWEQPNLSLQTSELVYDSLMRLDERELRIDGQLEINEVRAAGEVLLTGRVAMGLSRLDADALRVVLDELRELAASGQPDLELSELLALLEPELIEILRDSPRLDVGEVNLQSPMLGLSAEGNGALFFDSRRLDELSLLRLSEPTERQRWRSRLDGDFIWHDVPTVVALWLGLPLDTRELEIDVVRGQVRVNGRPLPPLWR</sequence>
<gene>
    <name evidence="1" type="ORF">C1H70_14910</name>
</gene>
<dbReference type="Proteomes" id="UP000235547">
    <property type="component" value="Unassembled WGS sequence"/>
</dbReference>
<evidence type="ECO:0000313" key="1">
    <source>
        <dbReference type="EMBL" id="PMR78069.1"/>
    </source>
</evidence>
<dbReference type="OrthoDB" id="5778696at2"/>
<evidence type="ECO:0000313" key="2">
    <source>
        <dbReference type="Proteomes" id="UP000235547"/>
    </source>
</evidence>
<protein>
    <recommendedName>
        <fullName evidence="3">DUF945 domain-containing protein</fullName>
    </recommendedName>
</protein>
<name>A0A2N7UC96_9GAMM</name>
<dbReference type="AlphaFoldDB" id="A0A2N7UC96"/>
<dbReference type="Pfam" id="PF06097">
    <property type="entry name" value="DUF945"/>
    <property type="match status" value="1"/>
</dbReference>
<reference evidence="1 2" key="1">
    <citation type="submission" date="2018-01" db="EMBL/GenBank/DDBJ databases">
        <title>Halomonas endophytica sp. nov., isolated from storage liquid in the stems of Populus euphratica.</title>
        <authorList>
            <person name="Chen C."/>
        </authorList>
    </citation>
    <scope>NUCLEOTIDE SEQUENCE [LARGE SCALE GENOMIC DNA]</scope>
    <source>
        <strain evidence="1 2">BZ-SZ-XJ27</strain>
    </source>
</reference>
<proteinExistence type="predicted"/>
<dbReference type="InterPro" id="IPR010352">
    <property type="entry name" value="DUF945"/>
</dbReference>
<dbReference type="EMBL" id="PNRG01000033">
    <property type="protein sequence ID" value="PMR78069.1"/>
    <property type="molecule type" value="Genomic_DNA"/>
</dbReference>
<accession>A0A2N7UC96</accession>
<organism evidence="1 2">
    <name type="scientific">Halomonas urumqiensis</name>
    <dbReference type="NCBI Taxonomy" id="1684789"/>
    <lineage>
        <taxon>Bacteria</taxon>
        <taxon>Pseudomonadati</taxon>
        <taxon>Pseudomonadota</taxon>
        <taxon>Gammaproteobacteria</taxon>
        <taxon>Oceanospirillales</taxon>
        <taxon>Halomonadaceae</taxon>
        <taxon>Halomonas</taxon>
    </lineage>
</organism>
<keyword evidence="2" id="KW-1185">Reference proteome</keyword>